<evidence type="ECO:0000313" key="2">
    <source>
        <dbReference type="EMBL" id="OQV22466.1"/>
    </source>
</evidence>
<dbReference type="EMBL" id="MTYJ01000017">
    <property type="protein sequence ID" value="OQV22466.1"/>
    <property type="molecule type" value="Genomic_DNA"/>
</dbReference>
<name>A0A1W0X4M8_HYPEX</name>
<organism evidence="2 3">
    <name type="scientific">Hypsibius exemplaris</name>
    <name type="common">Freshwater tardigrade</name>
    <dbReference type="NCBI Taxonomy" id="2072580"/>
    <lineage>
        <taxon>Eukaryota</taxon>
        <taxon>Metazoa</taxon>
        <taxon>Ecdysozoa</taxon>
        <taxon>Tardigrada</taxon>
        <taxon>Eutardigrada</taxon>
        <taxon>Parachela</taxon>
        <taxon>Hypsibioidea</taxon>
        <taxon>Hypsibiidae</taxon>
        <taxon>Hypsibius</taxon>
    </lineage>
</organism>
<evidence type="ECO:0000256" key="1">
    <source>
        <dbReference type="SAM" id="MobiDB-lite"/>
    </source>
</evidence>
<comment type="caution">
    <text evidence="2">The sequence shown here is derived from an EMBL/GenBank/DDBJ whole genome shotgun (WGS) entry which is preliminary data.</text>
</comment>
<gene>
    <name evidence="2" type="ORF">BV898_03639</name>
</gene>
<keyword evidence="3" id="KW-1185">Reference proteome</keyword>
<evidence type="ECO:0000313" key="3">
    <source>
        <dbReference type="Proteomes" id="UP000192578"/>
    </source>
</evidence>
<proteinExistence type="predicted"/>
<dbReference type="Proteomes" id="UP000192578">
    <property type="component" value="Unassembled WGS sequence"/>
</dbReference>
<feature type="compositionally biased region" description="Polar residues" evidence="1">
    <location>
        <begin position="1"/>
        <end position="23"/>
    </location>
</feature>
<sequence length="184" mass="19314">MSSSGRLTSDRANGNGYASSTETPRCRSVVHGGGELTLAPATPAPGMAVRTLRPVSPGMYGETRPARQQLNGKGSPLRFSMPNQQHHQGTQQACRCMIWSNGVQAAQGIYSRPSGGGGGGATITHFRENGGLNAATSTWDSHHRSPSHSARGYPLASSMNAHHGPGYGNNNLDDLDNASTVSFR</sequence>
<accession>A0A1W0X4M8</accession>
<feature type="region of interest" description="Disordered" evidence="1">
    <location>
        <begin position="134"/>
        <end position="184"/>
    </location>
</feature>
<feature type="region of interest" description="Disordered" evidence="1">
    <location>
        <begin position="1"/>
        <end position="26"/>
    </location>
</feature>
<reference evidence="3" key="1">
    <citation type="submission" date="2017-01" db="EMBL/GenBank/DDBJ databases">
        <title>Comparative genomics of anhydrobiosis in the tardigrade Hypsibius dujardini.</title>
        <authorList>
            <person name="Yoshida Y."/>
            <person name="Koutsovoulos G."/>
            <person name="Laetsch D."/>
            <person name="Stevens L."/>
            <person name="Kumar S."/>
            <person name="Horikawa D."/>
            <person name="Ishino K."/>
            <person name="Komine S."/>
            <person name="Tomita M."/>
            <person name="Blaxter M."/>
            <person name="Arakawa K."/>
        </authorList>
    </citation>
    <scope>NUCLEOTIDE SEQUENCE [LARGE SCALE GENOMIC DNA]</scope>
    <source>
        <strain evidence="3">Z151</strain>
    </source>
</reference>
<dbReference type="AlphaFoldDB" id="A0A1W0X4M8"/>
<protein>
    <submittedName>
        <fullName evidence="2">Uncharacterized protein</fullName>
    </submittedName>
</protein>